<feature type="transmembrane region" description="Helical" evidence="6">
    <location>
        <begin position="416"/>
        <end position="432"/>
    </location>
</feature>
<dbReference type="Gene3D" id="1.20.1250.20">
    <property type="entry name" value="MFS general substrate transporter like domains"/>
    <property type="match status" value="2"/>
</dbReference>
<feature type="transmembrane region" description="Helical" evidence="6">
    <location>
        <begin position="89"/>
        <end position="111"/>
    </location>
</feature>
<feature type="transmembrane region" description="Helical" evidence="6">
    <location>
        <begin position="216"/>
        <end position="236"/>
    </location>
</feature>
<feature type="transmembrane region" description="Helical" evidence="6">
    <location>
        <begin position="349"/>
        <end position="368"/>
    </location>
</feature>
<keyword evidence="4 6" id="KW-1133">Transmembrane helix</keyword>
<dbReference type="GO" id="GO:0005886">
    <property type="term" value="C:plasma membrane"/>
    <property type="evidence" value="ECO:0007669"/>
    <property type="project" value="UniProtKB-SubCell"/>
</dbReference>
<feature type="transmembrane region" description="Helical" evidence="6">
    <location>
        <begin position="257"/>
        <end position="276"/>
    </location>
</feature>
<evidence type="ECO:0000256" key="6">
    <source>
        <dbReference type="SAM" id="Phobius"/>
    </source>
</evidence>
<sequence>MDGEGALVVFRAPGRNRKRTTGKPAPKGGQGRYPRNAMNVRTAVGDELKALWAGGKGTSLVVVATAWGLLVGARMIYPVVLPYLQDTYGLSLSVAGLLVTVLWLFGSLGQLPGGLLADRYDERLLLTASTLIVAVALGAVVTSASPVVLFLATAVWGLGHSLYPIARITFLSNRYADRLGSALGVTMATGDVGQTVLPPIAAAIAAAVAWQAGLGFVAPLLFLGSIVIFVVLPTTGSSTEPANSTSLRDTLGILTELRNPAMGFMSAILFLYIFIWQSFTAFYPTYLTSVKELSPSVASLLFGLFFAVGVVVKPVAGAAYDRIGMRGSLVIVLLPPVVGFTLLPLVDSVWVLVGVTALISTMLGSGAITQSYLADSFSEEMQGTGLGVIRTATATLGAGGPVLFGVIADYGFFDQGYFALAGIMAVVILLTLRMPRS</sequence>
<evidence type="ECO:0000313" key="9">
    <source>
        <dbReference type="Proteomes" id="UP000182829"/>
    </source>
</evidence>
<dbReference type="Proteomes" id="UP000182829">
    <property type="component" value="Unassembled WGS sequence"/>
</dbReference>
<keyword evidence="3 6" id="KW-0812">Transmembrane</keyword>
<proteinExistence type="predicted"/>
<comment type="subcellular location">
    <subcellularLocation>
        <location evidence="1">Cell membrane</location>
        <topology evidence="1">Multi-pass membrane protein</topology>
    </subcellularLocation>
</comment>
<dbReference type="InterPro" id="IPR050189">
    <property type="entry name" value="MFS_Efflux_Transporters"/>
</dbReference>
<dbReference type="SUPFAM" id="SSF103473">
    <property type="entry name" value="MFS general substrate transporter"/>
    <property type="match status" value="1"/>
</dbReference>
<feature type="transmembrane region" description="Helical" evidence="6">
    <location>
        <begin position="147"/>
        <end position="170"/>
    </location>
</feature>
<dbReference type="PANTHER" id="PTHR43124">
    <property type="entry name" value="PURINE EFFLUX PUMP PBUE"/>
    <property type="match status" value="1"/>
</dbReference>
<dbReference type="OMA" id="SYFGREN"/>
<dbReference type="PROSITE" id="PS50850">
    <property type="entry name" value="MFS"/>
    <property type="match status" value="1"/>
</dbReference>
<feature type="transmembrane region" description="Helical" evidence="6">
    <location>
        <begin position="323"/>
        <end position="343"/>
    </location>
</feature>
<evidence type="ECO:0000256" key="1">
    <source>
        <dbReference type="ARBA" id="ARBA00004651"/>
    </source>
</evidence>
<dbReference type="InterPro" id="IPR020846">
    <property type="entry name" value="MFS_dom"/>
</dbReference>
<feature type="transmembrane region" description="Helical" evidence="6">
    <location>
        <begin position="123"/>
        <end position="141"/>
    </location>
</feature>
<evidence type="ECO:0000259" key="7">
    <source>
        <dbReference type="PROSITE" id="PS50850"/>
    </source>
</evidence>
<reference evidence="8 9" key="1">
    <citation type="submission" date="2016-10" db="EMBL/GenBank/DDBJ databases">
        <authorList>
            <person name="de Groot N.N."/>
        </authorList>
    </citation>
    <scope>NUCLEOTIDE SEQUENCE [LARGE SCALE GENOMIC DNA]</scope>
    <source>
        <strain evidence="8 9">SP2</strain>
    </source>
</reference>
<evidence type="ECO:0000313" key="8">
    <source>
        <dbReference type="EMBL" id="SFI51793.1"/>
    </source>
</evidence>
<accession>A0A1I3IVB4</accession>
<dbReference type="PANTHER" id="PTHR43124:SF3">
    <property type="entry name" value="CHLORAMPHENICOL EFFLUX PUMP RV0191"/>
    <property type="match status" value="1"/>
</dbReference>
<evidence type="ECO:0000256" key="2">
    <source>
        <dbReference type="ARBA" id="ARBA00022475"/>
    </source>
</evidence>
<gene>
    <name evidence="8" type="ORF">SAMN05443661_101110</name>
</gene>
<feature type="transmembrane region" description="Helical" evidence="6">
    <location>
        <begin position="296"/>
        <end position="316"/>
    </location>
</feature>
<protein>
    <submittedName>
        <fullName evidence="8">Predicted arabinose efflux permease, MFS family</fullName>
    </submittedName>
</protein>
<feature type="transmembrane region" description="Helical" evidence="6">
    <location>
        <begin position="388"/>
        <end position="410"/>
    </location>
</feature>
<dbReference type="EMBL" id="FORO01000001">
    <property type="protein sequence ID" value="SFI51793.1"/>
    <property type="molecule type" value="Genomic_DNA"/>
</dbReference>
<dbReference type="AlphaFoldDB" id="A0A1I3IVB4"/>
<feature type="transmembrane region" description="Helical" evidence="6">
    <location>
        <begin position="58"/>
        <end position="77"/>
    </location>
</feature>
<dbReference type="GO" id="GO:0022857">
    <property type="term" value="F:transmembrane transporter activity"/>
    <property type="evidence" value="ECO:0007669"/>
    <property type="project" value="InterPro"/>
</dbReference>
<dbReference type="InterPro" id="IPR036259">
    <property type="entry name" value="MFS_trans_sf"/>
</dbReference>
<keyword evidence="2" id="KW-1003">Cell membrane</keyword>
<feature type="domain" description="Major facilitator superfamily (MFS) profile" evidence="7">
    <location>
        <begin position="59"/>
        <end position="437"/>
    </location>
</feature>
<dbReference type="InterPro" id="IPR011701">
    <property type="entry name" value="MFS"/>
</dbReference>
<evidence type="ECO:0000256" key="5">
    <source>
        <dbReference type="ARBA" id="ARBA00023136"/>
    </source>
</evidence>
<dbReference type="Pfam" id="PF07690">
    <property type="entry name" value="MFS_1"/>
    <property type="match status" value="1"/>
</dbReference>
<evidence type="ECO:0000256" key="3">
    <source>
        <dbReference type="ARBA" id="ARBA00022692"/>
    </source>
</evidence>
<name>A0A1I3IVB4_9EURY</name>
<organism evidence="8 9">
    <name type="scientific">Natronobacterium gregoryi</name>
    <dbReference type="NCBI Taxonomy" id="44930"/>
    <lineage>
        <taxon>Archaea</taxon>
        <taxon>Methanobacteriati</taxon>
        <taxon>Methanobacteriota</taxon>
        <taxon>Stenosarchaea group</taxon>
        <taxon>Halobacteria</taxon>
        <taxon>Halobacteriales</taxon>
        <taxon>Natrialbaceae</taxon>
        <taxon>Natronobacterium</taxon>
    </lineage>
</organism>
<evidence type="ECO:0000256" key="4">
    <source>
        <dbReference type="ARBA" id="ARBA00022989"/>
    </source>
</evidence>
<keyword evidence="5 6" id="KW-0472">Membrane</keyword>
<dbReference type="CDD" id="cd17325">
    <property type="entry name" value="MFS_MdtG_SLC18_like"/>
    <property type="match status" value="1"/>
</dbReference>